<dbReference type="InterPro" id="IPR011335">
    <property type="entry name" value="Restrct_endonuc-II-like"/>
</dbReference>
<gene>
    <name evidence="3" type="ORF">SPIROBIBN47_380057</name>
</gene>
<name>A0A3P3XLP3_9SPIR</name>
<sequence>MFALQKCAVQKGRDGEDEAVRFLLKSGWEVIYRNFRSRRGEIDIIALRDGILAFMEVKIANRFTQEDLQHVIRAKKRRSIIETSKLFLAMNRKYSQYHIRYDVILIAENACARHMEGAFAENDEAE</sequence>
<evidence type="ECO:0000313" key="3">
    <source>
        <dbReference type="EMBL" id="SLM15072.1"/>
    </source>
</evidence>
<organism evidence="3">
    <name type="scientific">uncultured spirochete</name>
    <dbReference type="NCBI Taxonomy" id="156406"/>
    <lineage>
        <taxon>Bacteria</taxon>
        <taxon>Pseudomonadati</taxon>
        <taxon>Spirochaetota</taxon>
        <taxon>Spirochaetia</taxon>
        <taxon>Spirochaetales</taxon>
        <taxon>environmental samples</taxon>
    </lineage>
</organism>
<dbReference type="InterPro" id="IPR011856">
    <property type="entry name" value="tRNA_endonuc-like_dom_sf"/>
</dbReference>
<dbReference type="HAMAP" id="MF_00048">
    <property type="entry name" value="UPF0102"/>
    <property type="match status" value="1"/>
</dbReference>
<reference evidence="3" key="1">
    <citation type="submission" date="2017-02" db="EMBL/GenBank/DDBJ databases">
        <authorList>
            <person name="Regsiter A."/>
            <person name="William W."/>
        </authorList>
    </citation>
    <scope>NUCLEOTIDE SEQUENCE</scope>
    <source>
        <strain evidence="3">Bib</strain>
    </source>
</reference>
<dbReference type="PANTHER" id="PTHR34039">
    <property type="entry name" value="UPF0102 PROTEIN YRAN"/>
    <property type="match status" value="1"/>
</dbReference>
<dbReference type="EMBL" id="FWDM01000032">
    <property type="protein sequence ID" value="SLM15072.1"/>
    <property type="molecule type" value="Genomic_DNA"/>
</dbReference>
<dbReference type="PANTHER" id="PTHR34039:SF1">
    <property type="entry name" value="UPF0102 PROTEIN YRAN"/>
    <property type="match status" value="1"/>
</dbReference>
<accession>A0A3P3XLP3</accession>
<dbReference type="InterPro" id="IPR003509">
    <property type="entry name" value="UPF0102_YraN-like"/>
</dbReference>
<evidence type="ECO:0000256" key="1">
    <source>
        <dbReference type="ARBA" id="ARBA00006738"/>
    </source>
</evidence>
<dbReference type="AlphaFoldDB" id="A0A3P3XLP3"/>
<evidence type="ECO:0000256" key="2">
    <source>
        <dbReference type="HAMAP-Rule" id="MF_00048"/>
    </source>
</evidence>
<dbReference type="Gene3D" id="3.40.1350.10">
    <property type="match status" value="1"/>
</dbReference>
<proteinExistence type="inferred from homology"/>
<dbReference type="SUPFAM" id="SSF52980">
    <property type="entry name" value="Restriction endonuclease-like"/>
    <property type="match status" value="1"/>
</dbReference>
<dbReference type="GO" id="GO:0003676">
    <property type="term" value="F:nucleic acid binding"/>
    <property type="evidence" value="ECO:0007669"/>
    <property type="project" value="InterPro"/>
</dbReference>
<comment type="similarity">
    <text evidence="1 2">Belongs to the UPF0102 family.</text>
</comment>
<protein>
    <recommendedName>
        <fullName evidence="2">UPF0102 protein SPIROBIBN47_380057</fullName>
    </recommendedName>
</protein>
<dbReference type="Pfam" id="PF02021">
    <property type="entry name" value="UPF0102"/>
    <property type="match status" value="1"/>
</dbReference>